<dbReference type="EMBL" id="CAJNNV010029006">
    <property type="protein sequence ID" value="CAE8626678.1"/>
    <property type="molecule type" value="Genomic_DNA"/>
</dbReference>
<accession>A0A813GNL7</accession>
<name>A0A813GNL7_POLGL</name>
<dbReference type="Gene3D" id="3.10.50.40">
    <property type="match status" value="1"/>
</dbReference>
<sequence length="873" mass="96237">MVRPSATLAFAAVVLQVLVQVGAESDDGFLPIEGVKTTYKIITAGAAGAAFVEAGDTVTVHATGIVRETEKKFWSTKDPGQKKFTYTAGGGVIRGWDMGARGMKNGEACSITMQPLCLLCFYAWHGVVHGRFHHGEQGREPSSREACHGYSHHAGSGMVANRSRPPPQGVSSGAGMDCEDSLFAMDVEIGNLGRNDEEYGNQGLDKEYGNQDRDKEYGNLGSYKEFGDLTTDSEIADATPRGSHQHRGEGGDIFSQRRRGEGGADDPQCQLPHERDSRYLREQDPLCQPHQEGDSRRLREREPRHQPLHADGSDTDDGYDDSLSEPLGSSDTPSDCEDPLDGNYGFIGMMDGPEQPHPDGLRPSDLLKLGRPSLFSGKSDEWPDWVFSFRSFMHLTEMLDSKEMRAVEKHTTTVPQSALTDADKSRSTRLYYLLAVLLRGQALQILRATEPGAGFEAWRLLCHEFERKDEISAAGLLQAILSFSFDCELGSVMAKLAEFDVLVQAYDSQSSPECLPDSVKRAVVVKSLPEPLRAQLQLTHPDSYSELRSVIDDFCRAKAVWKSSTVTGRPAGAGEIPMEVDVFGQDDSGIIGDIDAFGQSKGKGKGKGKTRTTRQERPTFNPEHRTFDGYCSYCGFFGHGARECRRKAQEQGSELPLPARQTGGQQQQKQAKGKGIGKGRIHEVDQDILQEGEQILGVFEHEDSDAASDDELQQLFDQWNSGGADGPVRRSVAWQAFSADAVYSSERLRDGPAGAVLGGVLGGAPELARHLCGPVWKVQQDVSTDSDRPEVFALLLCGTLHDWLRNPQYVLEEATQLGVASLEWVQFEDRACDSVSTSYAFVWNFFSRLASYRDRWEERRWPARVKFVESVVE</sequence>
<dbReference type="Pfam" id="PF00254">
    <property type="entry name" value="FKBP_C"/>
    <property type="match status" value="1"/>
</dbReference>
<evidence type="ECO:0000256" key="1">
    <source>
        <dbReference type="ARBA" id="ARBA00000971"/>
    </source>
</evidence>
<dbReference type="GO" id="GO:0005737">
    <property type="term" value="C:cytoplasm"/>
    <property type="evidence" value="ECO:0007669"/>
    <property type="project" value="TreeGrafter"/>
</dbReference>
<feature type="chain" id="PRO_5032781580" description="peptidylprolyl isomerase" evidence="7">
    <location>
        <begin position="24"/>
        <end position="873"/>
    </location>
</feature>
<evidence type="ECO:0000313" key="9">
    <source>
        <dbReference type="EMBL" id="CAE8626678.1"/>
    </source>
</evidence>
<dbReference type="Proteomes" id="UP000654075">
    <property type="component" value="Unassembled WGS sequence"/>
</dbReference>
<evidence type="ECO:0000259" key="8">
    <source>
        <dbReference type="PROSITE" id="PS50059"/>
    </source>
</evidence>
<dbReference type="PROSITE" id="PS50059">
    <property type="entry name" value="FKBP_PPIASE"/>
    <property type="match status" value="1"/>
</dbReference>
<feature type="compositionally biased region" description="Basic and acidic residues" evidence="6">
    <location>
        <begin position="291"/>
        <end position="305"/>
    </location>
</feature>
<evidence type="ECO:0000256" key="3">
    <source>
        <dbReference type="ARBA" id="ARBA00023110"/>
    </source>
</evidence>
<dbReference type="GO" id="GO:0003755">
    <property type="term" value="F:peptidyl-prolyl cis-trans isomerase activity"/>
    <property type="evidence" value="ECO:0007669"/>
    <property type="project" value="UniProtKB-KW"/>
</dbReference>
<feature type="region of interest" description="Disordered" evidence="6">
    <location>
        <begin position="649"/>
        <end position="678"/>
    </location>
</feature>
<feature type="region of interest" description="Disordered" evidence="6">
    <location>
        <begin position="594"/>
        <end position="621"/>
    </location>
</feature>
<dbReference type="InterPro" id="IPR010916">
    <property type="entry name" value="TonB_box_CS"/>
</dbReference>
<evidence type="ECO:0000313" key="10">
    <source>
        <dbReference type="Proteomes" id="UP000654075"/>
    </source>
</evidence>
<dbReference type="InterPro" id="IPR001179">
    <property type="entry name" value="PPIase_FKBP_dom"/>
</dbReference>
<dbReference type="InterPro" id="IPR046357">
    <property type="entry name" value="PPIase_dom_sf"/>
</dbReference>
<dbReference type="InterPro" id="IPR050689">
    <property type="entry name" value="FKBP-type_PPIase"/>
</dbReference>
<dbReference type="PANTHER" id="PTHR10516">
    <property type="entry name" value="PEPTIDYL-PROLYL CIS-TRANS ISOMERASE"/>
    <property type="match status" value="1"/>
</dbReference>
<comment type="caution">
    <text evidence="9">The sequence shown here is derived from an EMBL/GenBank/DDBJ whole genome shotgun (WGS) entry which is preliminary data.</text>
</comment>
<keyword evidence="3 5" id="KW-0697">Rotamase</keyword>
<feature type="region of interest" description="Disordered" evidence="6">
    <location>
        <begin position="133"/>
        <end position="177"/>
    </location>
</feature>
<feature type="compositionally biased region" description="Low complexity" evidence="6">
    <location>
        <begin position="661"/>
        <end position="670"/>
    </location>
</feature>
<organism evidence="9 10">
    <name type="scientific">Polarella glacialis</name>
    <name type="common">Dinoflagellate</name>
    <dbReference type="NCBI Taxonomy" id="89957"/>
    <lineage>
        <taxon>Eukaryota</taxon>
        <taxon>Sar</taxon>
        <taxon>Alveolata</taxon>
        <taxon>Dinophyceae</taxon>
        <taxon>Suessiales</taxon>
        <taxon>Suessiaceae</taxon>
        <taxon>Polarella</taxon>
    </lineage>
</organism>
<feature type="compositionally biased region" description="Acidic residues" evidence="6">
    <location>
        <begin position="313"/>
        <end position="323"/>
    </location>
</feature>
<reference evidence="9" key="1">
    <citation type="submission" date="2021-02" db="EMBL/GenBank/DDBJ databases">
        <authorList>
            <person name="Dougan E. K."/>
            <person name="Rhodes N."/>
            <person name="Thang M."/>
            <person name="Chan C."/>
        </authorList>
    </citation>
    <scope>NUCLEOTIDE SEQUENCE</scope>
</reference>
<feature type="compositionally biased region" description="Basic and acidic residues" evidence="6">
    <location>
        <begin position="133"/>
        <end position="147"/>
    </location>
</feature>
<evidence type="ECO:0000256" key="4">
    <source>
        <dbReference type="ARBA" id="ARBA00023235"/>
    </source>
</evidence>
<keyword evidence="4 5" id="KW-0413">Isomerase</keyword>
<dbReference type="PANTHER" id="PTHR10516:SF443">
    <property type="entry name" value="FK506-BINDING PROTEIN 59-RELATED"/>
    <property type="match status" value="1"/>
</dbReference>
<feature type="domain" description="PPIase FKBP-type" evidence="8">
    <location>
        <begin position="55"/>
        <end position="115"/>
    </location>
</feature>
<dbReference type="AlphaFoldDB" id="A0A813GNL7"/>
<comment type="catalytic activity">
    <reaction evidence="1 5">
        <text>[protein]-peptidylproline (omega=180) = [protein]-peptidylproline (omega=0)</text>
        <dbReference type="Rhea" id="RHEA:16237"/>
        <dbReference type="Rhea" id="RHEA-COMP:10747"/>
        <dbReference type="Rhea" id="RHEA-COMP:10748"/>
        <dbReference type="ChEBI" id="CHEBI:83833"/>
        <dbReference type="ChEBI" id="CHEBI:83834"/>
        <dbReference type="EC" id="5.2.1.8"/>
    </reaction>
</comment>
<feature type="region of interest" description="Disordered" evidence="6">
    <location>
        <begin position="193"/>
        <end position="365"/>
    </location>
</feature>
<gene>
    <name evidence="9" type="ORF">PGLA1383_LOCUS43583</name>
</gene>
<keyword evidence="7" id="KW-0732">Signal</keyword>
<evidence type="ECO:0000256" key="5">
    <source>
        <dbReference type="PROSITE-ProRule" id="PRU00277"/>
    </source>
</evidence>
<evidence type="ECO:0000256" key="2">
    <source>
        <dbReference type="ARBA" id="ARBA00013194"/>
    </source>
</evidence>
<keyword evidence="10" id="KW-1185">Reference proteome</keyword>
<proteinExistence type="predicted"/>
<protein>
    <recommendedName>
        <fullName evidence="2 5">peptidylprolyl isomerase</fullName>
        <ecNumber evidence="2 5">5.2.1.8</ecNumber>
    </recommendedName>
</protein>
<evidence type="ECO:0000256" key="7">
    <source>
        <dbReference type="SAM" id="SignalP"/>
    </source>
</evidence>
<feature type="compositionally biased region" description="Basic and acidic residues" evidence="6">
    <location>
        <begin position="272"/>
        <end position="284"/>
    </location>
</feature>
<dbReference type="EC" id="5.2.1.8" evidence="2 5"/>
<feature type="signal peptide" evidence="7">
    <location>
        <begin position="1"/>
        <end position="23"/>
    </location>
</feature>
<evidence type="ECO:0000256" key="6">
    <source>
        <dbReference type="SAM" id="MobiDB-lite"/>
    </source>
</evidence>
<feature type="compositionally biased region" description="Basic residues" evidence="6">
    <location>
        <begin position="602"/>
        <end position="612"/>
    </location>
</feature>
<feature type="compositionally biased region" description="Basic and acidic residues" evidence="6">
    <location>
        <begin position="204"/>
        <end position="217"/>
    </location>
</feature>
<dbReference type="SUPFAM" id="SSF54534">
    <property type="entry name" value="FKBP-like"/>
    <property type="match status" value="1"/>
</dbReference>
<feature type="non-terminal residue" evidence="9">
    <location>
        <position position="1"/>
    </location>
</feature>
<dbReference type="PROSITE" id="PS00430">
    <property type="entry name" value="TONB_DEPENDENT_REC_1"/>
    <property type="match status" value="1"/>
</dbReference>